<proteinExistence type="predicted"/>
<evidence type="ECO:0000313" key="1">
    <source>
        <dbReference type="EMBL" id="RNB45920.1"/>
    </source>
</evidence>
<sequence length="158" mass="17304">MPAPAATPAFWSLALAEIADPDYADVAVGVLPAHATSDPAAWARSLFSRRSLPVWLVVLVVMRQVLAPLVGIPRVPRDRFRVHCVAGDEALLAIDDRHLDVRVGVGVDEEHGIVRVVTAVRMKGWRGRLYMVPVRMVHPHLVNAMIARSRRNLSGVTA</sequence>
<organism evidence="1 2">
    <name type="scientific">Agromyces tardus</name>
    <dbReference type="NCBI Taxonomy" id="2583849"/>
    <lineage>
        <taxon>Bacteria</taxon>
        <taxon>Bacillati</taxon>
        <taxon>Actinomycetota</taxon>
        <taxon>Actinomycetes</taxon>
        <taxon>Micrococcales</taxon>
        <taxon>Microbacteriaceae</taxon>
        <taxon>Agromyces</taxon>
    </lineage>
</organism>
<dbReference type="RefSeq" id="WP_122937923.1">
    <property type="nucleotide sequence ID" value="NZ_JBHSNT010000003.1"/>
</dbReference>
<gene>
    <name evidence="1" type="ORF">EDM22_15155</name>
</gene>
<name>A0A3M8A427_9MICO</name>
<dbReference type="AlphaFoldDB" id="A0A3M8A427"/>
<dbReference type="Proteomes" id="UP000275048">
    <property type="component" value="Unassembled WGS sequence"/>
</dbReference>
<keyword evidence="2" id="KW-1185">Reference proteome</keyword>
<dbReference type="OrthoDB" id="4470938at2"/>
<evidence type="ECO:0000313" key="2">
    <source>
        <dbReference type="Proteomes" id="UP000275048"/>
    </source>
</evidence>
<reference evidence="1 2" key="1">
    <citation type="submission" date="2018-10" db="EMBL/GenBank/DDBJ databases">
        <title>Isolation, diversity and antibacterial activity of antinobacteria from the wheat rhizosphere soil.</title>
        <authorList>
            <person name="Sun T."/>
        </authorList>
    </citation>
    <scope>NUCLEOTIDE SEQUENCE [LARGE SCALE GENOMIC DNA]</scope>
    <source>
        <strain evidence="1 2">SJ-23</strain>
    </source>
</reference>
<protein>
    <submittedName>
        <fullName evidence="1">DUF2867 domain-containing protein</fullName>
    </submittedName>
</protein>
<dbReference type="Pfam" id="PF11066">
    <property type="entry name" value="DUF2867"/>
    <property type="match status" value="1"/>
</dbReference>
<dbReference type="EMBL" id="RHHB01000040">
    <property type="protein sequence ID" value="RNB45920.1"/>
    <property type="molecule type" value="Genomic_DNA"/>
</dbReference>
<comment type="caution">
    <text evidence="1">The sequence shown here is derived from an EMBL/GenBank/DDBJ whole genome shotgun (WGS) entry which is preliminary data.</text>
</comment>
<dbReference type="InterPro" id="IPR021295">
    <property type="entry name" value="DUF2867"/>
</dbReference>
<accession>A0A3M8A427</accession>